<dbReference type="Gramene" id="OQU91287">
    <property type="protein sequence ID" value="OQU91287"/>
    <property type="gene ID" value="SORBI_3001G159250"/>
</dbReference>
<name>A0A1Z5S5S2_SORBI</name>
<reference evidence="1 2" key="1">
    <citation type="journal article" date="2009" name="Nature">
        <title>The Sorghum bicolor genome and the diversification of grasses.</title>
        <authorList>
            <person name="Paterson A.H."/>
            <person name="Bowers J.E."/>
            <person name="Bruggmann R."/>
            <person name="Dubchak I."/>
            <person name="Grimwood J."/>
            <person name="Gundlach H."/>
            <person name="Haberer G."/>
            <person name="Hellsten U."/>
            <person name="Mitros T."/>
            <person name="Poliakov A."/>
            <person name="Schmutz J."/>
            <person name="Spannagl M."/>
            <person name="Tang H."/>
            <person name="Wang X."/>
            <person name="Wicker T."/>
            <person name="Bharti A.K."/>
            <person name="Chapman J."/>
            <person name="Feltus F.A."/>
            <person name="Gowik U."/>
            <person name="Grigoriev I.V."/>
            <person name="Lyons E."/>
            <person name="Maher C.A."/>
            <person name="Martis M."/>
            <person name="Narechania A."/>
            <person name="Otillar R.P."/>
            <person name="Penning B.W."/>
            <person name="Salamov A.A."/>
            <person name="Wang Y."/>
            <person name="Zhang L."/>
            <person name="Carpita N.C."/>
            <person name="Freeling M."/>
            <person name="Gingle A.R."/>
            <person name="Hash C.T."/>
            <person name="Keller B."/>
            <person name="Klein P."/>
            <person name="Kresovich S."/>
            <person name="McCann M.C."/>
            <person name="Ming R."/>
            <person name="Peterson D.G."/>
            <person name="Mehboob-ur-Rahman"/>
            <person name="Ware D."/>
            <person name="Westhoff P."/>
            <person name="Mayer K.F."/>
            <person name="Messing J."/>
            <person name="Rokhsar D.S."/>
        </authorList>
    </citation>
    <scope>NUCLEOTIDE SEQUENCE [LARGE SCALE GENOMIC DNA]</scope>
    <source>
        <strain evidence="2">cv. BTx623</strain>
    </source>
</reference>
<keyword evidence="2" id="KW-1185">Reference proteome</keyword>
<accession>A0A1Z5S5S2</accession>
<dbReference type="Proteomes" id="UP000000768">
    <property type="component" value="Chromosome 1"/>
</dbReference>
<gene>
    <name evidence="1" type="ORF">SORBI_3001G159250</name>
</gene>
<proteinExistence type="predicted"/>
<reference evidence="2" key="2">
    <citation type="journal article" date="2018" name="Plant J.">
        <title>The Sorghum bicolor reference genome: improved assembly, gene annotations, a transcriptome atlas, and signatures of genome organization.</title>
        <authorList>
            <person name="McCormick R.F."/>
            <person name="Truong S.K."/>
            <person name="Sreedasyam A."/>
            <person name="Jenkins J."/>
            <person name="Shu S."/>
            <person name="Sims D."/>
            <person name="Kennedy M."/>
            <person name="Amirebrahimi M."/>
            <person name="Weers B.D."/>
            <person name="McKinley B."/>
            <person name="Mattison A."/>
            <person name="Morishige D.T."/>
            <person name="Grimwood J."/>
            <person name="Schmutz J."/>
            <person name="Mullet J.E."/>
        </authorList>
    </citation>
    <scope>NUCLEOTIDE SEQUENCE [LARGE SCALE GENOMIC DNA]</scope>
    <source>
        <strain evidence="2">cv. BTx623</strain>
    </source>
</reference>
<organism evidence="1 2">
    <name type="scientific">Sorghum bicolor</name>
    <name type="common">Sorghum</name>
    <name type="synonym">Sorghum vulgare</name>
    <dbReference type="NCBI Taxonomy" id="4558"/>
    <lineage>
        <taxon>Eukaryota</taxon>
        <taxon>Viridiplantae</taxon>
        <taxon>Streptophyta</taxon>
        <taxon>Embryophyta</taxon>
        <taxon>Tracheophyta</taxon>
        <taxon>Spermatophyta</taxon>
        <taxon>Magnoliopsida</taxon>
        <taxon>Liliopsida</taxon>
        <taxon>Poales</taxon>
        <taxon>Poaceae</taxon>
        <taxon>PACMAD clade</taxon>
        <taxon>Panicoideae</taxon>
        <taxon>Andropogonodae</taxon>
        <taxon>Andropogoneae</taxon>
        <taxon>Sorghinae</taxon>
        <taxon>Sorghum</taxon>
    </lineage>
</organism>
<dbReference type="AlphaFoldDB" id="A0A1Z5S5S2"/>
<protein>
    <submittedName>
        <fullName evidence="1">Uncharacterized protein</fullName>
    </submittedName>
</protein>
<dbReference type="EMBL" id="CM000760">
    <property type="protein sequence ID" value="OQU91287.1"/>
    <property type="molecule type" value="Genomic_DNA"/>
</dbReference>
<sequence>MVSLELQTTSQHSASHSIGTKALSSNLLLRLGALLCRGSAYTSWSPGASSRRRAGQGCRALPGCLAATLGALLCRGPAVDELC</sequence>
<evidence type="ECO:0000313" key="2">
    <source>
        <dbReference type="Proteomes" id="UP000000768"/>
    </source>
</evidence>
<dbReference type="InParanoid" id="A0A1Z5S5S2"/>
<evidence type="ECO:0000313" key="1">
    <source>
        <dbReference type="EMBL" id="OQU91287.1"/>
    </source>
</evidence>